<dbReference type="RefSeq" id="WP_289411661.1">
    <property type="nucleotide sequence ID" value="NZ_JAUCDY010000017.1"/>
</dbReference>
<dbReference type="EMBL" id="JAUCDY010000017">
    <property type="protein sequence ID" value="MDM7858810.1"/>
    <property type="molecule type" value="Genomic_DNA"/>
</dbReference>
<comment type="caution">
    <text evidence="1">The sequence shown here is derived from an EMBL/GenBank/DDBJ whole genome shotgun (WGS) entry which is preliminary data.</text>
</comment>
<keyword evidence="2" id="KW-1185">Reference proteome</keyword>
<reference evidence="1 2" key="1">
    <citation type="submission" date="2023-06" db="EMBL/GenBank/DDBJ databases">
        <title>Thiopseudomonas sp. CY1220 draft genome sequence.</title>
        <authorList>
            <person name="Zhao G."/>
            <person name="An M."/>
        </authorList>
    </citation>
    <scope>NUCLEOTIDE SEQUENCE [LARGE SCALE GENOMIC DNA]</scope>
    <source>
        <strain evidence="1 2">CY1220</strain>
    </source>
</reference>
<evidence type="ECO:0008006" key="3">
    <source>
        <dbReference type="Google" id="ProtNLM"/>
    </source>
</evidence>
<organism evidence="1 2">
    <name type="scientific">Thiopseudomonas acetoxidans</name>
    <dbReference type="NCBI Taxonomy" id="3041622"/>
    <lineage>
        <taxon>Bacteria</taxon>
        <taxon>Pseudomonadati</taxon>
        <taxon>Pseudomonadota</taxon>
        <taxon>Gammaproteobacteria</taxon>
        <taxon>Pseudomonadales</taxon>
        <taxon>Pseudomonadaceae</taxon>
        <taxon>Thiopseudomonas</taxon>
    </lineage>
</organism>
<dbReference type="PANTHER" id="PTHR39431">
    <property type="entry name" value="FRPA/C-RELATED PROTEIN"/>
    <property type="match status" value="1"/>
</dbReference>
<evidence type="ECO:0000313" key="1">
    <source>
        <dbReference type="EMBL" id="MDM7858810.1"/>
    </source>
</evidence>
<sequence>MSVIQNTAAGTAAASFVAAQVGNRIAGTFGMGYAKLVFGQAAWAASVGALGEKIADGTATGGDYATVIQKTGDLLLGFGLTILQVNPWVRTTFAVVSAGLFVYNNRGVIADYFGKAKSWQPPRDPIILDLDGNGLQTVGLSSHIYFDHNGDGILSKTGWVGEGDALLVWDRNSNGLIDDGAELFGDFTPMPDGSLAPNGFAALAALDANGDGILDASDPAFAELKLWIDSDQNGVTSEGELIYLADAGIASLNLGSTLKNQKQSNGNTLAREGSFTRTDGTESAMGEFHLAIDTFDTQFAEQIEVPESLRGLPMISGSGNVRGLQQVA</sequence>
<proteinExistence type="predicted"/>
<protein>
    <recommendedName>
        <fullName evidence="3">Hemolysin-type calcium-binding region</fullName>
    </recommendedName>
</protein>
<name>A0ABT7SRK6_9GAMM</name>
<accession>A0ABT7SRK6</accession>
<evidence type="ECO:0000313" key="2">
    <source>
        <dbReference type="Proteomes" id="UP001241056"/>
    </source>
</evidence>
<gene>
    <name evidence="1" type="ORF">QEZ41_11090</name>
</gene>
<dbReference type="Proteomes" id="UP001241056">
    <property type="component" value="Unassembled WGS sequence"/>
</dbReference>
<dbReference type="PANTHER" id="PTHR39431:SF1">
    <property type="entry name" value="FRPA_C-RELATED PROTEIN"/>
    <property type="match status" value="1"/>
</dbReference>